<keyword evidence="1" id="KW-0732">Signal</keyword>
<reference evidence="2 3" key="1">
    <citation type="submission" date="2013-12" db="EMBL/GenBank/DDBJ databases">
        <title>The Genome Sequence of Candida albicans P78048.</title>
        <authorList>
            <consortium name="The Broad Institute Genome Sequencing Platform"/>
            <consortium name="The Broad Institute Genome Sequencing Center for Infectious Disease"/>
            <person name="Cuomo C."/>
            <person name="Bennett R."/>
            <person name="Hirakawa M."/>
            <person name="Noverr M."/>
            <person name="Mitchell A."/>
            <person name="Young S.K."/>
            <person name="Zeng Q."/>
            <person name="Gargeya S."/>
            <person name="Fitzgerald M."/>
            <person name="Abouelleil A."/>
            <person name="Alvarado L."/>
            <person name="Berlin A.M."/>
            <person name="Chapman S.B."/>
            <person name="Dewar J."/>
            <person name="Goldberg J."/>
            <person name="Griggs A."/>
            <person name="Gujja S."/>
            <person name="Hansen M."/>
            <person name="Howarth C."/>
            <person name="Imamovic A."/>
            <person name="Larimer J."/>
            <person name="McCowan C."/>
            <person name="Murphy C."/>
            <person name="Pearson M."/>
            <person name="Priest M."/>
            <person name="Roberts A."/>
            <person name="Saif S."/>
            <person name="Shea T."/>
            <person name="Sykes S."/>
            <person name="Wortman J."/>
            <person name="Nusbaum C."/>
            <person name="Birren B."/>
        </authorList>
    </citation>
    <scope>NUCLEOTIDE SEQUENCE [LARGE SCALE GENOMIC DNA]</scope>
    <source>
        <strain evidence="2 3">P78048</strain>
    </source>
</reference>
<protein>
    <submittedName>
        <fullName evidence="2">Sorbose reductase SOU1</fullName>
    </submittedName>
</protein>
<feature type="signal peptide" evidence="1">
    <location>
        <begin position="1"/>
        <end position="21"/>
    </location>
</feature>
<accession>A0AB34PR55</accession>
<dbReference type="Proteomes" id="UP000030161">
    <property type="component" value="Unassembled WGS sequence"/>
</dbReference>
<evidence type="ECO:0000256" key="1">
    <source>
        <dbReference type="SAM" id="SignalP"/>
    </source>
</evidence>
<organism evidence="2 3">
    <name type="scientific">Candida albicans P78048</name>
    <dbReference type="NCBI Taxonomy" id="1094989"/>
    <lineage>
        <taxon>Eukaryota</taxon>
        <taxon>Fungi</taxon>
        <taxon>Dikarya</taxon>
        <taxon>Ascomycota</taxon>
        <taxon>Saccharomycotina</taxon>
        <taxon>Pichiomycetes</taxon>
        <taxon>Debaryomycetaceae</taxon>
        <taxon>Candida/Lodderomyces clade</taxon>
        <taxon>Candida</taxon>
    </lineage>
</organism>
<name>A0AB34PR55_CANAX</name>
<gene>
    <name evidence="2" type="ORF">MG3_03895</name>
</gene>
<dbReference type="AlphaFoldDB" id="A0AB34PR55"/>
<comment type="caution">
    <text evidence="2">The sequence shown here is derived from an EMBL/GenBank/DDBJ whole genome shotgun (WGS) entry which is preliminary data.</text>
</comment>
<evidence type="ECO:0000313" key="2">
    <source>
        <dbReference type="EMBL" id="KGR09137.1"/>
    </source>
</evidence>
<dbReference type="EMBL" id="AJIX01000027">
    <property type="protein sequence ID" value="KGR09137.1"/>
    <property type="molecule type" value="Genomic_DNA"/>
</dbReference>
<feature type="chain" id="PRO_5044319007" evidence="1">
    <location>
        <begin position="22"/>
        <end position="42"/>
    </location>
</feature>
<proteinExistence type="predicted"/>
<evidence type="ECO:0000313" key="3">
    <source>
        <dbReference type="Proteomes" id="UP000030161"/>
    </source>
</evidence>
<sequence>MKLKKISVLLIYLLLMSELHGSMDQKLMFKAMINGKRSLIVI</sequence>